<dbReference type="AlphaFoldDB" id="A0A1G6TZ31"/>
<evidence type="ECO:0000313" key="5">
    <source>
        <dbReference type="Proteomes" id="UP000324021"/>
    </source>
</evidence>
<name>A0A1G6TZ31_9EURY</name>
<dbReference type="Proteomes" id="UP000199320">
    <property type="component" value="Unassembled WGS sequence"/>
</dbReference>
<evidence type="ECO:0000256" key="1">
    <source>
        <dbReference type="SAM" id="MobiDB-lite"/>
    </source>
</evidence>
<keyword evidence="4" id="KW-1185">Reference proteome</keyword>
<evidence type="ECO:0000313" key="4">
    <source>
        <dbReference type="Proteomes" id="UP000199320"/>
    </source>
</evidence>
<dbReference type="EMBL" id="FOIC01000018">
    <property type="protein sequence ID" value="SET93430.1"/>
    <property type="molecule type" value="Genomic_DNA"/>
</dbReference>
<reference evidence="3" key="1">
    <citation type="submission" date="2016-10" db="EMBL/GenBank/DDBJ databases">
        <authorList>
            <person name="de Groot N.N."/>
        </authorList>
    </citation>
    <scope>NUCLEOTIDE SEQUENCE [LARGE SCALE GENOMIC DNA]</scope>
    <source>
        <strain evidence="3">CDM_6</strain>
    </source>
</reference>
<protein>
    <submittedName>
        <fullName evidence="2">Uncharacterized protein</fullName>
    </submittedName>
</protein>
<feature type="region of interest" description="Disordered" evidence="1">
    <location>
        <begin position="94"/>
        <end position="113"/>
    </location>
</feature>
<dbReference type="EMBL" id="FMZP01000019">
    <property type="protein sequence ID" value="SDD33696.1"/>
    <property type="molecule type" value="Genomic_DNA"/>
</dbReference>
<evidence type="ECO:0000313" key="2">
    <source>
        <dbReference type="EMBL" id="SDD33696.1"/>
    </source>
</evidence>
<reference evidence="4 5" key="2">
    <citation type="submission" date="2016-10" db="EMBL/GenBank/DDBJ databases">
        <authorList>
            <person name="Varghese N."/>
            <person name="Submissions S."/>
        </authorList>
    </citation>
    <scope>NUCLEOTIDE SEQUENCE [LARGE SCALE GENOMIC DNA]</scope>
    <source>
        <strain evidence="2 5">CDM_1</strain>
        <strain evidence="4">CDM_6</strain>
    </source>
</reference>
<sequence length="113" mass="12888">MANMAEIKQRTGRINFFRVHEAGTMYGPPDDRLDAEVIIGLENDSSRVYGLPLKNNDKLPAARAMFSLLQDAFNANEPVTIDYREESGSSRHQLIRAWRVKRNQPDEMPDPSQ</sequence>
<gene>
    <name evidence="3" type="ORF">SAMN04488694_11817</name>
    <name evidence="2" type="ORF">SAMN05192552_101918</name>
</gene>
<evidence type="ECO:0000313" key="3">
    <source>
        <dbReference type="EMBL" id="SET93430.1"/>
    </source>
</evidence>
<dbReference type="Proteomes" id="UP000324021">
    <property type="component" value="Unassembled WGS sequence"/>
</dbReference>
<accession>A0A1G6TZ31</accession>
<organism evidence="2 5">
    <name type="scientific">Natrinema hispanicum</name>
    <dbReference type="NCBI Taxonomy" id="392421"/>
    <lineage>
        <taxon>Archaea</taxon>
        <taxon>Methanobacteriati</taxon>
        <taxon>Methanobacteriota</taxon>
        <taxon>Stenosarchaea group</taxon>
        <taxon>Halobacteria</taxon>
        <taxon>Halobacteriales</taxon>
        <taxon>Natrialbaceae</taxon>
        <taxon>Natrinema</taxon>
    </lineage>
</organism>
<proteinExistence type="predicted"/>